<dbReference type="HOGENOM" id="CLU_3274673_0_0_10"/>
<dbReference type="Proteomes" id="UP000004123">
    <property type="component" value="Unassembled WGS sequence"/>
</dbReference>
<dbReference type="EMBL" id="AFPY01000025">
    <property type="protein sequence ID" value="EGQ20891.1"/>
    <property type="molecule type" value="Genomic_DNA"/>
</dbReference>
<comment type="caution">
    <text evidence="1">The sequence shown here is derived from an EMBL/GenBank/DDBJ whole genome shotgun (WGS) entry which is preliminary data.</text>
</comment>
<accession>F9DG26</accession>
<evidence type="ECO:0000313" key="1">
    <source>
        <dbReference type="EMBL" id="EGQ20891.1"/>
    </source>
</evidence>
<evidence type="ECO:0000313" key="2">
    <source>
        <dbReference type="Proteomes" id="UP000004123"/>
    </source>
</evidence>
<sequence>MSVVATVPNYHSTNIYLFKKQQANKAFANVCNNINTYSMSS</sequence>
<organism evidence="1 2">
    <name type="scientific">Prevotella pallens ATCC 700821</name>
    <dbReference type="NCBI Taxonomy" id="997353"/>
    <lineage>
        <taxon>Bacteria</taxon>
        <taxon>Pseudomonadati</taxon>
        <taxon>Bacteroidota</taxon>
        <taxon>Bacteroidia</taxon>
        <taxon>Bacteroidales</taxon>
        <taxon>Prevotellaceae</taxon>
        <taxon>Prevotella</taxon>
    </lineage>
</organism>
<dbReference type="AlphaFoldDB" id="F9DG26"/>
<reference evidence="1 2" key="1">
    <citation type="submission" date="2011-04" db="EMBL/GenBank/DDBJ databases">
        <authorList>
            <person name="Muzny D."/>
            <person name="Qin X."/>
            <person name="Deng J."/>
            <person name="Jiang H."/>
            <person name="Liu Y."/>
            <person name="Qu J."/>
            <person name="Song X.-Z."/>
            <person name="Zhang L."/>
            <person name="Thornton R."/>
            <person name="Coyle M."/>
            <person name="Francisco L."/>
            <person name="Jackson L."/>
            <person name="Javaid M."/>
            <person name="Korchina V."/>
            <person name="Kovar C."/>
            <person name="Mata R."/>
            <person name="Mathew T."/>
            <person name="Ngo R."/>
            <person name="Nguyen L."/>
            <person name="Nguyen N."/>
            <person name="Okwuonu G."/>
            <person name="Ongeri F."/>
            <person name="Pham C."/>
            <person name="Simmons D."/>
            <person name="Wilczek-Boney K."/>
            <person name="Hale W."/>
            <person name="Jakkamsetti A."/>
            <person name="Pham P."/>
            <person name="Ruth R."/>
            <person name="San Lucas F."/>
            <person name="Warren J."/>
            <person name="Zhang J."/>
            <person name="Zhao Z."/>
            <person name="Zhou C."/>
            <person name="Zhu D."/>
            <person name="Lee S."/>
            <person name="Bess C."/>
            <person name="Blankenburg K."/>
            <person name="Forbes L."/>
            <person name="Fu Q."/>
            <person name="Gubbala S."/>
            <person name="Hirani K."/>
            <person name="Jayaseelan J.C."/>
            <person name="Lara F."/>
            <person name="Munidasa M."/>
            <person name="Palculict T."/>
            <person name="Patil S."/>
            <person name="Pu L.-L."/>
            <person name="Saada N."/>
            <person name="Tang L."/>
            <person name="Weissenberger G."/>
            <person name="Zhu Y."/>
            <person name="Hemphill L."/>
            <person name="Shang Y."/>
            <person name="Youmans B."/>
            <person name="Ayvaz T."/>
            <person name="Ross M."/>
            <person name="Santibanez J."/>
            <person name="Aqrawi P."/>
            <person name="Gross S."/>
            <person name="Joshi V."/>
            <person name="Fowler G."/>
            <person name="Nazareth L."/>
            <person name="Reid J."/>
            <person name="Worley K."/>
            <person name="Petrosino J."/>
            <person name="Highlander S."/>
            <person name="Gibbs R."/>
        </authorList>
    </citation>
    <scope>NUCLEOTIDE SEQUENCE [LARGE SCALE GENOMIC DNA]</scope>
    <source>
        <strain evidence="1 2">ATCC 700821</strain>
    </source>
</reference>
<name>F9DG26_9BACT</name>
<protein>
    <submittedName>
        <fullName evidence="1">Uncharacterized protein</fullName>
    </submittedName>
</protein>
<gene>
    <name evidence="1" type="ORF">HMPREF9144_0616</name>
</gene>
<dbReference type="STRING" id="997353.HMPREF9144_0616"/>
<proteinExistence type="predicted"/>